<protein>
    <submittedName>
        <fullName evidence="1">Uncharacterized protein</fullName>
    </submittedName>
</protein>
<dbReference type="PROSITE" id="PS51257">
    <property type="entry name" value="PROKAR_LIPOPROTEIN"/>
    <property type="match status" value="1"/>
</dbReference>
<proteinExistence type="predicted"/>
<comment type="caution">
    <text evidence="1">The sequence shown here is derived from an EMBL/GenBank/DDBJ whole genome shotgun (WGS) entry which is preliminary data.</text>
</comment>
<dbReference type="Proteomes" id="UP000287651">
    <property type="component" value="Unassembled WGS sequence"/>
</dbReference>
<dbReference type="AlphaFoldDB" id="A0A426YW26"/>
<organism evidence="1 2">
    <name type="scientific">Ensete ventricosum</name>
    <name type="common">Abyssinian banana</name>
    <name type="synonym">Musa ensete</name>
    <dbReference type="NCBI Taxonomy" id="4639"/>
    <lineage>
        <taxon>Eukaryota</taxon>
        <taxon>Viridiplantae</taxon>
        <taxon>Streptophyta</taxon>
        <taxon>Embryophyta</taxon>
        <taxon>Tracheophyta</taxon>
        <taxon>Spermatophyta</taxon>
        <taxon>Magnoliopsida</taxon>
        <taxon>Liliopsida</taxon>
        <taxon>Zingiberales</taxon>
        <taxon>Musaceae</taxon>
        <taxon>Ensete</taxon>
    </lineage>
</organism>
<evidence type="ECO:0000313" key="1">
    <source>
        <dbReference type="EMBL" id="RRT55928.1"/>
    </source>
</evidence>
<accession>A0A426YW26</accession>
<reference evidence="1 2" key="1">
    <citation type="journal article" date="2014" name="Agronomy (Basel)">
        <title>A Draft Genome Sequence for Ensete ventricosum, the Drought-Tolerant Tree Against Hunger.</title>
        <authorList>
            <person name="Harrison J."/>
            <person name="Moore K.A."/>
            <person name="Paszkiewicz K."/>
            <person name="Jones T."/>
            <person name="Grant M."/>
            <person name="Ambacheew D."/>
            <person name="Muzemil S."/>
            <person name="Studholme D.J."/>
        </authorList>
    </citation>
    <scope>NUCLEOTIDE SEQUENCE [LARGE SCALE GENOMIC DNA]</scope>
</reference>
<gene>
    <name evidence="1" type="ORF">B296_00023205</name>
</gene>
<sequence>MVSCRDGRCASLQLPGLTACRVNSSAACKKRWEGGTEGSGDLGRKLHGKAFEGKSNYFFSYQRKEIRSGIKKKEEKCRALSLVSSVEALSMDSVALTAVAGSGPCTWDPCLPTGARLLHRSAALDYSRGGFPEAPPHVAEEVNRIR</sequence>
<dbReference type="EMBL" id="AMZH03009856">
    <property type="protein sequence ID" value="RRT55928.1"/>
    <property type="molecule type" value="Genomic_DNA"/>
</dbReference>
<name>A0A426YW26_ENSVE</name>
<evidence type="ECO:0000313" key="2">
    <source>
        <dbReference type="Proteomes" id="UP000287651"/>
    </source>
</evidence>